<evidence type="ECO:0000313" key="3">
    <source>
        <dbReference type="Proteomes" id="UP001500466"/>
    </source>
</evidence>
<evidence type="ECO:0000313" key="2">
    <source>
        <dbReference type="EMBL" id="GAA4954788.1"/>
    </source>
</evidence>
<evidence type="ECO:0000256" key="1">
    <source>
        <dbReference type="SAM" id="MobiDB-lite"/>
    </source>
</evidence>
<organism evidence="2 3">
    <name type="scientific">Yinghuangia aomiensis</name>
    <dbReference type="NCBI Taxonomy" id="676205"/>
    <lineage>
        <taxon>Bacteria</taxon>
        <taxon>Bacillati</taxon>
        <taxon>Actinomycetota</taxon>
        <taxon>Actinomycetes</taxon>
        <taxon>Kitasatosporales</taxon>
        <taxon>Streptomycetaceae</taxon>
        <taxon>Yinghuangia</taxon>
    </lineage>
</organism>
<reference evidence="3" key="1">
    <citation type="journal article" date="2019" name="Int. J. Syst. Evol. Microbiol.">
        <title>The Global Catalogue of Microorganisms (GCM) 10K type strain sequencing project: providing services to taxonomists for standard genome sequencing and annotation.</title>
        <authorList>
            <consortium name="The Broad Institute Genomics Platform"/>
            <consortium name="The Broad Institute Genome Sequencing Center for Infectious Disease"/>
            <person name="Wu L."/>
            <person name="Ma J."/>
        </authorList>
    </citation>
    <scope>NUCLEOTIDE SEQUENCE [LARGE SCALE GENOMIC DNA]</scope>
    <source>
        <strain evidence="3">JCM 17986</strain>
    </source>
</reference>
<feature type="region of interest" description="Disordered" evidence="1">
    <location>
        <begin position="69"/>
        <end position="99"/>
    </location>
</feature>
<sequence>MVNGTASRISAATGRCVVSRRVRHTAARPTSHTMYCGLRTRLVTTNSRTAVSAASYGVASVHLRALTRHSSSHANDSALAIRLSVESRPTYGPRNSIDP</sequence>
<gene>
    <name evidence="2" type="ORF">GCM10023205_15750</name>
</gene>
<accession>A0ABP9H2R8</accession>
<keyword evidence="3" id="KW-1185">Reference proteome</keyword>
<name>A0ABP9H2R8_9ACTN</name>
<dbReference type="EMBL" id="BAABHS010000004">
    <property type="protein sequence ID" value="GAA4954788.1"/>
    <property type="molecule type" value="Genomic_DNA"/>
</dbReference>
<comment type="caution">
    <text evidence="2">The sequence shown here is derived from an EMBL/GenBank/DDBJ whole genome shotgun (WGS) entry which is preliminary data.</text>
</comment>
<dbReference type="Proteomes" id="UP001500466">
    <property type="component" value="Unassembled WGS sequence"/>
</dbReference>
<proteinExistence type="predicted"/>
<protein>
    <submittedName>
        <fullName evidence="2">Uncharacterized protein</fullName>
    </submittedName>
</protein>